<protein>
    <submittedName>
        <fullName evidence="2">Uncharacterized protein</fullName>
    </submittedName>
</protein>
<organism evidence="2 3">
    <name type="scientific">Cyphomyrmex costatus</name>
    <dbReference type="NCBI Taxonomy" id="456900"/>
    <lineage>
        <taxon>Eukaryota</taxon>
        <taxon>Metazoa</taxon>
        <taxon>Ecdysozoa</taxon>
        <taxon>Arthropoda</taxon>
        <taxon>Hexapoda</taxon>
        <taxon>Insecta</taxon>
        <taxon>Pterygota</taxon>
        <taxon>Neoptera</taxon>
        <taxon>Endopterygota</taxon>
        <taxon>Hymenoptera</taxon>
        <taxon>Apocrita</taxon>
        <taxon>Aculeata</taxon>
        <taxon>Formicoidea</taxon>
        <taxon>Formicidae</taxon>
        <taxon>Myrmicinae</taxon>
        <taxon>Cyphomyrmex</taxon>
    </lineage>
</organism>
<reference evidence="2 3" key="1">
    <citation type="submission" date="2016-03" db="EMBL/GenBank/DDBJ databases">
        <title>Cyphomyrmex costatus WGS genome.</title>
        <authorList>
            <person name="Nygaard S."/>
            <person name="Hu H."/>
            <person name="Boomsma J."/>
            <person name="Zhang G."/>
        </authorList>
    </citation>
    <scope>NUCLEOTIDE SEQUENCE [LARGE SCALE GENOMIC DNA]</scope>
    <source>
        <strain evidence="2">MS0001</strain>
        <tissue evidence="2">Whole body</tissue>
    </source>
</reference>
<evidence type="ECO:0000256" key="1">
    <source>
        <dbReference type="SAM" id="MobiDB-lite"/>
    </source>
</evidence>
<keyword evidence="3" id="KW-1185">Reference proteome</keyword>
<dbReference type="EMBL" id="KQ978501">
    <property type="protein sequence ID" value="KYM93430.1"/>
    <property type="molecule type" value="Genomic_DNA"/>
</dbReference>
<sequence length="77" mass="8643">MGWFNEPGQTAFNKRQRLAMTAAMHNEASEHAEKEGLSSRNGTNDRRLRSVETTFVTILPEDPSLRLPPLSAHRSHG</sequence>
<name>A0A195BYP1_9HYME</name>
<proteinExistence type="predicted"/>
<dbReference type="Proteomes" id="UP000078542">
    <property type="component" value="Unassembled WGS sequence"/>
</dbReference>
<evidence type="ECO:0000313" key="2">
    <source>
        <dbReference type="EMBL" id="KYM93430.1"/>
    </source>
</evidence>
<dbReference type="AlphaFoldDB" id="A0A195BYP1"/>
<gene>
    <name evidence="2" type="ORF">ALC62_15788</name>
</gene>
<feature type="region of interest" description="Disordered" evidence="1">
    <location>
        <begin position="24"/>
        <end position="48"/>
    </location>
</feature>
<accession>A0A195BYP1</accession>
<evidence type="ECO:0000313" key="3">
    <source>
        <dbReference type="Proteomes" id="UP000078542"/>
    </source>
</evidence>
<feature type="compositionally biased region" description="Basic and acidic residues" evidence="1">
    <location>
        <begin position="27"/>
        <end position="48"/>
    </location>
</feature>